<proteinExistence type="inferred from homology"/>
<name>A0A075P1S2_9ALTE</name>
<evidence type="ECO:0000313" key="8">
    <source>
        <dbReference type="EMBL" id="HBU50713.1"/>
    </source>
</evidence>
<feature type="domain" description="HTH lysR-type" evidence="5">
    <location>
        <begin position="11"/>
        <end position="68"/>
    </location>
</feature>
<dbReference type="OrthoDB" id="8587655at2"/>
<evidence type="ECO:0000256" key="4">
    <source>
        <dbReference type="ARBA" id="ARBA00023163"/>
    </source>
</evidence>
<dbReference type="SUPFAM" id="SSF53850">
    <property type="entry name" value="Periplasmic binding protein-like II"/>
    <property type="match status" value="1"/>
</dbReference>
<dbReference type="Pfam" id="PF00126">
    <property type="entry name" value="HTH_1"/>
    <property type="match status" value="1"/>
</dbReference>
<dbReference type="Proteomes" id="UP000264779">
    <property type="component" value="Unassembled WGS sequence"/>
</dbReference>
<dbReference type="PANTHER" id="PTHR30126">
    <property type="entry name" value="HTH-TYPE TRANSCRIPTIONAL REGULATOR"/>
    <property type="match status" value="1"/>
</dbReference>
<keyword evidence="9" id="KW-1185">Reference proteome</keyword>
<dbReference type="EMBL" id="DONK01000084">
    <property type="protein sequence ID" value="HBU50713.1"/>
    <property type="molecule type" value="Genomic_DNA"/>
</dbReference>
<dbReference type="STRING" id="589873.EP12_00575"/>
<dbReference type="AlphaFoldDB" id="A0A075P1S2"/>
<keyword evidence="3" id="KW-0238">DNA-binding</keyword>
<reference evidence="10 11" key="2">
    <citation type="journal article" date="2018" name="Nat. Biotechnol.">
        <title>A standardized bacterial taxonomy based on genome phylogeny substantially revises the tree of life.</title>
        <authorList>
            <person name="Parks D.H."/>
            <person name="Chuvochina M."/>
            <person name="Waite D.W."/>
            <person name="Rinke C."/>
            <person name="Skarshewski A."/>
            <person name="Chaumeil P.A."/>
            <person name="Hugenholtz P."/>
        </authorList>
    </citation>
    <scope>NUCLEOTIDE SEQUENCE [LARGE SCALE GENOMIC DNA]</scope>
    <source>
        <strain evidence="8">UBA11621</strain>
        <strain evidence="7">UBA11978</strain>
    </source>
</reference>
<accession>A0A075P1S2</accession>
<evidence type="ECO:0000259" key="5">
    <source>
        <dbReference type="PROSITE" id="PS50931"/>
    </source>
</evidence>
<dbReference type="CDD" id="cd05466">
    <property type="entry name" value="PBP2_LTTR_substrate"/>
    <property type="match status" value="1"/>
</dbReference>
<keyword evidence="2" id="KW-0805">Transcription regulation</keyword>
<dbReference type="InterPro" id="IPR036390">
    <property type="entry name" value="WH_DNA-bd_sf"/>
</dbReference>
<dbReference type="Pfam" id="PF03466">
    <property type="entry name" value="LysR_substrate"/>
    <property type="match status" value="1"/>
</dbReference>
<evidence type="ECO:0000313" key="10">
    <source>
        <dbReference type="Proteomes" id="UP000263517"/>
    </source>
</evidence>
<protein>
    <submittedName>
        <fullName evidence="6">LysR family transcriptional regulator</fullName>
    </submittedName>
</protein>
<dbReference type="Gene3D" id="3.40.190.290">
    <property type="match status" value="1"/>
</dbReference>
<dbReference type="PATRIC" id="fig|589873.4.peg.116"/>
<dbReference type="EMBL" id="DNAN01000288">
    <property type="protein sequence ID" value="HAW75725.1"/>
    <property type="molecule type" value="Genomic_DNA"/>
</dbReference>
<evidence type="ECO:0000313" key="6">
    <source>
        <dbReference type="EMBL" id="AIF97307.1"/>
    </source>
</evidence>
<dbReference type="KEGG" id="aaus:EP12_00575"/>
<dbReference type="InterPro" id="IPR000847">
    <property type="entry name" value="LysR_HTH_N"/>
</dbReference>
<dbReference type="GeneID" id="78253444"/>
<dbReference type="InterPro" id="IPR036388">
    <property type="entry name" value="WH-like_DNA-bd_sf"/>
</dbReference>
<evidence type="ECO:0000256" key="2">
    <source>
        <dbReference type="ARBA" id="ARBA00023015"/>
    </source>
</evidence>
<evidence type="ECO:0000313" key="7">
    <source>
        <dbReference type="EMBL" id="HAW75725.1"/>
    </source>
</evidence>
<dbReference type="eggNOG" id="COG0583">
    <property type="taxonomic scope" value="Bacteria"/>
</dbReference>
<gene>
    <name evidence="7" type="ORF">DCW74_08325</name>
    <name evidence="8" type="ORF">DEB45_05575</name>
    <name evidence="6" type="ORF">EP13_00590</name>
</gene>
<dbReference type="RefSeq" id="WP_044055489.1">
    <property type="nucleotide sequence ID" value="NZ_CAJXAX010000010.1"/>
</dbReference>
<reference evidence="6 9" key="1">
    <citation type="submission" date="2014-06" db="EMBL/GenBank/DDBJ databases">
        <title>Genomes of Alteromonas australica, a world apart.</title>
        <authorList>
            <person name="Gonzaga A."/>
            <person name="Lopez-Perez M."/>
            <person name="Rodriguez-Valera F."/>
        </authorList>
    </citation>
    <scope>NUCLEOTIDE SEQUENCE [LARGE SCALE GENOMIC DNA]</scope>
    <source>
        <strain evidence="6 9">H 17</strain>
    </source>
</reference>
<dbReference type="InterPro" id="IPR005119">
    <property type="entry name" value="LysR_subst-bd"/>
</dbReference>
<organism evidence="6 9">
    <name type="scientific">Alteromonas australica</name>
    <dbReference type="NCBI Taxonomy" id="589873"/>
    <lineage>
        <taxon>Bacteria</taxon>
        <taxon>Pseudomonadati</taxon>
        <taxon>Pseudomonadota</taxon>
        <taxon>Gammaproteobacteria</taxon>
        <taxon>Alteromonadales</taxon>
        <taxon>Alteromonadaceae</taxon>
        <taxon>Alteromonas/Salinimonas group</taxon>
        <taxon>Alteromonas</taxon>
    </lineage>
</organism>
<dbReference type="GO" id="GO:0000976">
    <property type="term" value="F:transcription cis-regulatory region binding"/>
    <property type="evidence" value="ECO:0007669"/>
    <property type="project" value="TreeGrafter"/>
</dbReference>
<dbReference type="SUPFAM" id="SSF46785">
    <property type="entry name" value="Winged helix' DNA-binding domain"/>
    <property type="match status" value="1"/>
</dbReference>
<dbReference type="Gene3D" id="1.10.10.10">
    <property type="entry name" value="Winged helix-like DNA-binding domain superfamily/Winged helix DNA-binding domain"/>
    <property type="match status" value="1"/>
</dbReference>
<evidence type="ECO:0000256" key="3">
    <source>
        <dbReference type="ARBA" id="ARBA00023125"/>
    </source>
</evidence>
<keyword evidence="4" id="KW-0804">Transcription</keyword>
<sequence length="310" mass="34372">MRAILGNLSDTDIRLLRVFIVVAQAGGLSAAELELNIGRSTISRHLKDLETRLGMVLCHRGRGGFALTEEGKRIYESTQRLLLSLQDFRNEVNDMHRHLQGNVVVAMFDKTVSNEACKVSDAIYAYQQQAPNVNVEIHVVPVNTIEQGILDGRYHIGIIPTHRTSSSLHYLPLFGEQMYLYCGAKHPLFSALGNIPDTAIRDAKYAGLSFHSPNMDKSMALGLNRMAVANDQEGIATLICSGSYLGFLPEHYAESFVGKGQMRAIEPANFAYHCDFAAIYRKSPKPTRLVKLFLDALAREHGKEAIIADD</sequence>
<dbReference type="KEGG" id="aal:EP13_00590"/>
<dbReference type="GO" id="GO:0003700">
    <property type="term" value="F:DNA-binding transcription factor activity"/>
    <property type="evidence" value="ECO:0007669"/>
    <property type="project" value="InterPro"/>
</dbReference>
<dbReference type="EMBL" id="CP008849">
    <property type="protein sequence ID" value="AIF97307.1"/>
    <property type="molecule type" value="Genomic_DNA"/>
</dbReference>
<dbReference type="PROSITE" id="PS50931">
    <property type="entry name" value="HTH_LYSR"/>
    <property type="match status" value="1"/>
</dbReference>
<dbReference type="PANTHER" id="PTHR30126:SF98">
    <property type="entry name" value="HTH-TYPE TRANSCRIPTIONAL ACTIVATOR BAUR"/>
    <property type="match status" value="1"/>
</dbReference>
<dbReference type="Proteomes" id="UP000263517">
    <property type="component" value="Unassembled WGS sequence"/>
</dbReference>
<evidence type="ECO:0000256" key="1">
    <source>
        <dbReference type="ARBA" id="ARBA00009437"/>
    </source>
</evidence>
<evidence type="ECO:0000313" key="11">
    <source>
        <dbReference type="Proteomes" id="UP000264779"/>
    </source>
</evidence>
<evidence type="ECO:0000313" key="9">
    <source>
        <dbReference type="Proteomes" id="UP000056090"/>
    </source>
</evidence>
<dbReference type="Proteomes" id="UP000056090">
    <property type="component" value="Chromosome"/>
</dbReference>
<comment type="similarity">
    <text evidence="1">Belongs to the LysR transcriptional regulatory family.</text>
</comment>